<dbReference type="UniPathway" id="UPA00359">
    <property type="reaction ID" value="UER00482"/>
</dbReference>
<dbReference type="PANTHER" id="PTHR42724">
    <property type="entry name" value="TETRAACYLDISACCHARIDE 4'-KINASE"/>
    <property type="match status" value="1"/>
</dbReference>
<dbReference type="GO" id="GO:0009245">
    <property type="term" value="P:lipid A biosynthetic process"/>
    <property type="evidence" value="ECO:0007669"/>
    <property type="project" value="UniProtKB-UniRule"/>
</dbReference>
<accession>A0A1G7UKF4</accession>
<evidence type="ECO:0000256" key="10">
    <source>
        <dbReference type="ARBA" id="ARBA00022840"/>
    </source>
</evidence>
<evidence type="ECO:0000256" key="13">
    <source>
        <dbReference type="HAMAP-Rule" id="MF_00409"/>
    </source>
</evidence>
<comment type="function">
    <text evidence="1 13">Transfers the gamma-phosphate of ATP to the 4'-position of a tetraacyldisaccharide 1-phosphate intermediate (termed DS-1-P) to form tetraacyldisaccharide 1,4'-bis-phosphate (lipid IVA).</text>
</comment>
<feature type="binding site" evidence="13">
    <location>
        <begin position="51"/>
        <end position="58"/>
    </location>
    <ligand>
        <name>ATP</name>
        <dbReference type="ChEBI" id="CHEBI:30616"/>
    </ligand>
</feature>
<keyword evidence="9 13" id="KW-0418">Kinase</keyword>
<dbReference type="GO" id="GO:0009244">
    <property type="term" value="P:lipopolysaccharide core region biosynthetic process"/>
    <property type="evidence" value="ECO:0007669"/>
    <property type="project" value="TreeGrafter"/>
</dbReference>
<keyword evidence="10 13" id="KW-0067">ATP-binding</keyword>
<evidence type="ECO:0000256" key="8">
    <source>
        <dbReference type="ARBA" id="ARBA00022741"/>
    </source>
</evidence>
<dbReference type="EC" id="2.7.1.130" evidence="3 13"/>
<evidence type="ECO:0000256" key="7">
    <source>
        <dbReference type="ARBA" id="ARBA00022679"/>
    </source>
</evidence>
<evidence type="ECO:0000256" key="6">
    <source>
        <dbReference type="ARBA" id="ARBA00022556"/>
    </source>
</evidence>
<dbReference type="InterPro" id="IPR027417">
    <property type="entry name" value="P-loop_NTPase"/>
</dbReference>
<evidence type="ECO:0000256" key="3">
    <source>
        <dbReference type="ARBA" id="ARBA00012071"/>
    </source>
</evidence>
<dbReference type="GO" id="GO:0009029">
    <property type="term" value="F:lipid-A 4'-kinase activity"/>
    <property type="evidence" value="ECO:0007669"/>
    <property type="project" value="UniProtKB-UniRule"/>
</dbReference>
<dbReference type="SUPFAM" id="SSF52540">
    <property type="entry name" value="P-loop containing nucleoside triphosphate hydrolases"/>
    <property type="match status" value="1"/>
</dbReference>
<proteinExistence type="inferred from homology"/>
<dbReference type="Pfam" id="PF02606">
    <property type="entry name" value="LpxK"/>
    <property type="match status" value="1"/>
</dbReference>
<evidence type="ECO:0000313" key="14">
    <source>
        <dbReference type="EMBL" id="SDG47973.1"/>
    </source>
</evidence>
<name>A0A1G7UKF4_9PROT</name>
<sequence>MKAPPFWRADGPLPRLLGPLGGLYTLGGWLRRRGARPARAGVPVLCVGNLTAGGAGKTPIALDLGRRLQGRGRTVAFLTRGHGGQARGPLRVDPARHDAEAVGDEALLLAEVAMTVLSADRAAGAALAEELGAEVIVMDDGHQNPGLIKDLSLVVIDGVFGFGNHRVIPAGPLREPWKAGLARADAVVVVGPDRHRLHARLSPRRPRLTAHFQPGPQIAALLGRPVVAFAGIGRPDKFFDGLAEAGVRVVARHPFADHFPYRPTDIQPILDEAFALGAAVATTAKDAVRLPADQRQQVNVIGLSVDWPAPVAVEALLDDLFARFKESRLP</sequence>
<evidence type="ECO:0000256" key="2">
    <source>
        <dbReference type="ARBA" id="ARBA00004870"/>
    </source>
</evidence>
<keyword evidence="6 13" id="KW-0441">Lipid A biosynthesis</keyword>
<keyword evidence="5 13" id="KW-0444">Lipid biosynthesis</keyword>
<dbReference type="EMBL" id="FNCV01000001">
    <property type="protein sequence ID" value="SDG47973.1"/>
    <property type="molecule type" value="Genomic_DNA"/>
</dbReference>
<dbReference type="InterPro" id="IPR003758">
    <property type="entry name" value="LpxK"/>
</dbReference>
<evidence type="ECO:0000313" key="15">
    <source>
        <dbReference type="Proteomes" id="UP000217076"/>
    </source>
</evidence>
<evidence type="ECO:0000256" key="1">
    <source>
        <dbReference type="ARBA" id="ARBA00002274"/>
    </source>
</evidence>
<dbReference type="Proteomes" id="UP000217076">
    <property type="component" value="Unassembled WGS sequence"/>
</dbReference>
<keyword evidence="8 13" id="KW-0547">Nucleotide-binding</keyword>
<evidence type="ECO:0000256" key="9">
    <source>
        <dbReference type="ARBA" id="ARBA00022777"/>
    </source>
</evidence>
<comment type="similarity">
    <text evidence="13">Belongs to the LpxK family.</text>
</comment>
<evidence type="ECO:0000256" key="4">
    <source>
        <dbReference type="ARBA" id="ARBA00016436"/>
    </source>
</evidence>
<comment type="pathway">
    <text evidence="2 13">Glycolipid biosynthesis; lipid IV(A) biosynthesis; lipid IV(A) from (3R)-3-hydroxytetradecanoyl-[acyl-carrier-protein] and UDP-N-acetyl-alpha-D-glucosamine: step 6/6.</text>
</comment>
<dbReference type="NCBIfam" id="TIGR00682">
    <property type="entry name" value="lpxK"/>
    <property type="match status" value="1"/>
</dbReference>
<keyword evidence="11 13" id="KW-0443">Lipid metabolism</keyword>
<organism evidence="14 15">
    <name type="scientific">Roseospirillum parvum</name>
    <dbReference type="NCBI Taxonomy" id="83401"/>
    <lineage>
        <taxon>Bacteria</taxon>
        <taxon>Pseudomonadati</taxon>
        <taxon>Pseudomonadota</taxon>
        <taxon>Alphaproteobacteria</taxon>
        <taxon>Rhodospirillales</taxon>
        <taxon>Rhodospirillaceae</taxon>
        <taxon>Roseospirillum</taxon>
    </lineage>
</organism>
<dbReference type="RefSeq" id="WP_092614410.1">
    <property type="nucleotide sequence ID" value="NZ_FNCV01000001.1"/>
</dbReference>
<evidence type="ECO:0000256" key="11">
    <source>
        <dbReference type="ARBA" id="ARBA00023098"/>
    </source>
</evidence>
<dbReference type="OrthoDB" id="9766423at2"/>
<evidence type="ECO:0000256" key="5">
    <source>
        <dbReference type="ARBA" id="ARBA00022516"/>
    </source>
</evidence>
<reference evidence="15" key="1">
    <citation type="submission" date="2016-10" db="EMBL/GenBank/DDBJ databases">
        <authorList>
            <person name="Varghese N."/>
            <person name="Submissions S."/>
        </authorList>
    </citation>
    <scope>NUCLEOTIDE SEQUENCE [LARGE SCALE GENOMIC DNA]</scope>
    <source>
        <strain evidence="15">930I</strain>
    </source>
</reference>
<dbReference type="HAMAP" id="MF_00409">
    <property type="entry name" value="LpxK"/>
    <property type="match status" value="1"/>
</dbReference>
<evidence type="ECO:0000256" key="12">
    <source>
        <dbReference type="ARBA" id="ARBA00029757"/>
    </source>
</evidence>
<protein>
    <recommendedName>
        <fullName evidence="4 13">Tetraacyldisaccharide 4'-kinase</fullName>
        <ecNumber evidence="3 13">2.7.1.130</ecNumber>
    </recommendedName>
    <alternativeName>
        <fullName evidence="12 13">Lipid A 4'-kinase</fullName>
    </alternativeName>
</protein>
<keyword evidence="15" id="KW-1185">Reference proteome</keyword>
<gene>
    <name evidence="13" type="primary">lpxK</name>
    <name evidence="14" type="ORF">SAMN05421742_101356</name>
</gene>
<dbReference type="AlphaFoldDB" id="A0A1G7UKF4"/>
<dbReference type="PANTHER" id="PTHR42724:SF1">
    <property type="entry name" value="TETRAACYLDISACCHARIDE 4'-KINASE, MITOCHONDRIAL-RELATED"/>
    <property type="match status" value="1"/>
</dbReference>
<dbReference type="GO" id="GO:0005886">
    <property type="term" value="C:plasma membrane"/>
    <property type="evidence" value="ECO:0007669"/>
    <property type="project" value="TreeGrafter"/>
</dbReference>
<comment type="catalytic activity">
    <reaction evidence="13">
        <text>a lipid A disaccharide + ATP = a lipid IVA + ADP + H(+)</text>
        <dbReference type="Rhea" id="RHEA:67840"/>
        <dbReference type="ChEBI" id="CHEBI:15378"/>
        <dbReference type="ChEBI" id="CHEBI:30616"/>
        <dbReference type="ChEBI" id="CHEBI:176343"/>
        <dbReference type="ChEBI" id="CHEBI:176425"/>
        <dbReference type="ChEBI" id="CHEBI:456216"/>
        <dbReference type="EC" id="2.7.1.130"/>
    </reaction>
</comment>
<dbReference type="STRING" id="83401.SAMN05421742_101356"/>
<dbReference type="GO" id="GO:0005524">
    <property type="term" value="F:ATP binding"/>
    <property type="evidence" value="ECO:0007669"/>
    <property type="project" value="UniProtKB-UniRule"/>
</dbReference>
<keyword evidence="7 13" id="KW-0808">Transferase</keyword>